<name>A0A645JJF5_9ZZZZ</name>
<dbReference type="AlphaFoldDB" id="A0A645JJF5"/>
<dbReference type="EMBL" id="VSSQ01142989">
    <property type="protein sequence ID" value="MPN63487.1"/>
    <property type="molecule type" value="Genomic_DNA"/>
</dbReference>
<protein>
    <submittedName>
        <fullName evidence="1">Uncharacterized protein</fullName>
    </submittedName>
</protein>
<reference evidence="1" key="1">
    <citation type="submission" date="2019-08" db="EMBL/GenBank/DDBJ databases">
        <authorList>
            <person name="Kucharzyk K."/>
            <person name="Murdoch R.W."/>
            <person name="Higgins S."/>
            <person name="Loffler F."/>
        </authorList>
    </citation>
    <scope>NUCLEOTIDE SEQUENCE</scope>
</reference>
<accession>A0A645JJF5</accession>
<evidence type="ECO:0000313" key="1">
    <source>
        <dbReference type="EMBL" id="MPN63487.1"/>
    </source>
</evidence>
<proteinExistence type="predicted"/>
<gene>
    <name evidence="1" type="ORF">SDC9_211246</name>
</gene>
<comment type="caution">
    <text evidence="1">The sequence shown here is derived from an EMBL/GenBank/DDBJ whole genome shotgun (WGS) entry which is preliminary data.</text>
</comment>
<organism evidence="1">
    <name type="scientific">bioreactor metagenome</name>
    <dbReference type="NCBI Taxonomy" id="1076179"/>
    <lineage>
        <taxon>unclassified sequences</taxon>
        <taxon>metagenomes</taxon>
        <taxon>ecological metagenomes</taxon>
    </lineage>
</organism>
<sequence>MAASILIDLIRFYPALGEQEIIWNTLLLALVASMTITGKAFGKTVAINEADEIISKVGILIAKVEQITGHSFTDMKKKGGKRNGDS</sequence>